<evidence type="ECO:0000313" key="4">
    <source>
        <dbReference type="Proteomes" id="UP000059680"/>
    </source>
</evidence>
<reference evidence="4" key="1">
    <citation type="journal article" date="2005" name="Nature">
        <title>The map-based sequence of the rice genome.</title>
        <authorList>
            <consortium name="International rice genome sequencing project (IRGSP)"/>
            <person name="Matsumoto T."/>
            <person name="Wu J."/>
            <person name="Kanamori H."/>
            <person name="Katayose Y."/>
            <person name="Fujisawa M."/>
            <person name="Namiki N."/>
            <person name="Mizuno H."/>
            <person name="Yamamoto K."/>
            <person name="Antonio B.A."/>
            <person name="Baba T."/>
            <person name="Sakata K."/>
            <person name="Nagamura Y."/>
            <person name="Aoki H."/>
            <person name="Arikawa K."/>
            <person name="Arita K."/>
            <person name="Bito T."/>
            <person name="Chiden Y."/>
            <person name="Fujitsuka N."/>
            <person name="Fukunaka R."/>
            <person name="Hamada M."/>
            <person name="Harada C."/>
            <person name="Hayashi A."/>
            <person name="Hijishita S."/>
            <person name="Honda M."/>
            <person name="Hosokawa S."/>
            <person name="Ichikawa Y."/>
            <person name="Idonuma A."/>
            <person name="Iijima M."/>
            <person name="Ikeda M."/>
            <person name="Ikeno M."/>
            <person name="Ito K."/>
            <person name="Ito S."/>
            <person name="Ito T."/>
            <person name="Ito Y."/>
            <person name="Ito Y."/>
            <person name="Iwabuchi A."/>
            <person name="Kamiya K."/>
            <person name="Karasawa W."/>
            <person name="Kurita K."/>
            <person name="Katagiri S."/>
            <person name="Kikuta A."/>
            <person name="Kobayashi H."/>
            <person name="Kobayashi N."/>
            <person name="Machita K."/>
            <person name="Maehara T."/>
            <person name="Masukawa M."/>
            <person name="Mizubayashi T."/>
            <person name="Mukai Y."/>
            <person name="Nagasaki H."/>
            <person name="Nagata Y."/>
            <person name="Naito S."/>
            <person name="Nakashima M."/>
            <person name="Nakama Y."/>
            <person name="Nakamichi Y."/>
            <person name="Nakamura M."/>
            <person name="Meguro A."/>
            <person name="Negishi M."/>
            <person name="Ohta I."/>
            <person name="Ohta T."/>
            <person name="Okamoto M."/>
            <person name="Ono N."/>
            <person name="Saji S."/>
            <person name="Sakaguchi M."/>
            <person name="Sakai K."/>
            <person name="Shibata M."/>
            <person name="Shimokawa T."/>
            <person name="Song J."/>
            <person name="Takazaki Y."/>
            <person name="Terasawa K."/>
            <person name="Tsugane M."/>
            <person name="Tsuji K."/>
            <person name="Ueda S."/>
            <person name="Waki K."/>
            <person name="Yamagata H."/>
            <person name="Yamamoto M."/>
            <person name="Yamamoto S."/>
            <person name="Yamane H."/>
            <person name="Yoshiki S."/>
            <person name="Yoshihara R."/>
            <person name="Yukawa K."/>
            <person name="Zhong H."/>
            <person name="Yano M."/>
            <person name="Yuan Q."/>
            <person name="Ouyang S."/>
            <person name="Liu J."/>
            <person name="Jones K.M."/>
            <person name="Gansberger K."/>
            <person name="Moffat K."/>
            <person name="Hill J."/>
            <person name="Bera J."/>
            <person name="Fadrosh D."/>
            <person name="Jin S."/>
            <person name="Johri S."/>
            <person name="Kim M."/>
            <person name="Overton L."/>
            <person name="Reardon M."/>
            <person name="Tsitrin T."/>
            <person name="Vuong H."/>
            <person name="Weaver B."/>
            <person name="Ciecko A."/>
            <person name="Tallon L."/>
            <person name="Jackson J."/>
            <person name="Pai G."/>
            <person name="Aken S.V."/>
            <person name="Utterback T."/>
            <person name="Reidmuller S."/>
            <person name="Feldblyum T."/>
            <person name="Hsiao J."/>
            <person name="Zismann V."/>
            <person name="Iobst S."/>
            <person name="de Vazeille A.R."/>
            <person name="Buell C.R."/>
            <person name="Ying K."/>
            <person name="Li Y."/>
            <person name="Lu T."/>
            <person name="Huang Y."/>
            <person name="Zhao Q."/>
            <person name="Feng Q."/>
            <person name="Zhang L."/>
            <person name="Zhu J."/>
            <person name="Weng Q."/>
            <person name="Mu J."/>
            <person name="Lu Y."/>
            <person name="Fan D."/>
            <person name="Liu Y."/>
            <person name="Guan J."/>
            <person name="Zhang Y."/>
            <person name="Yu S."/>
            <person name="Liu X."/>
            <person name="Zhang Y."/>
            <person name="Hong G."/>
            <person name="Han B."/>
            <person name="Choisne N."/>
            <person name="Demange N."/>
            <person name="Orjeda G."/>
            <person name="Samain S."/>
            <person name="Cattolico L."/>
            <person name="Pelletier E."/>
            <person name="Couloux A."/>
            <person name="Segurens B."/>
            <person name="Wincker P."/>
            <person name="D'Hont A."/>
            <person name="Scarpelli C."/>
            <person name="Weissenbach J."/>
            <person name="Salanoubat M."/>
            <person name="Quetier F."/>
            <person name="Yu Y."/>
            <person name="Kim H.R."/>
            <person name="Rambo T."/>
            <person name="Currie J."/>
            <person name="Collura K."/>
            <person name="Luo M."/>
            <person name="Yang T."/>
            <person name="Ammiraju J.S.S."/>
            <person name="Engler F."/>
            <person name="Soderlund C."/>
            <person name="Wing R.A."/>
            <person name="Palmer L.E."/>
            <person name="de la Bastide M."/>
            <person name="Spiegel L."/>
            <person name="Nascimento L."/>
            <person name="Zutavern T."/>
            <person name="O'Shaughnessy A."/>
            <person name="Dike S."/>
            <person name="Dedhia N."/>
            <person name="Preston R."/>
            <person name="Balija V."/>
            <person name="McCombie W.R."/>
            <person name="Chow T."/>
            <person name="Chen H."/>
            <person name="Chung M."/>
            <person name="Chen C."/>
            <person name="Shaw J."/>
            <person name="Wu H."/>
            <person name="Hsiao K."/>
            <person name="Chao Y."/>
            <person name="Chu M."/>
            <person name="Cheng C."/>
            <person name="Hour A."/>
            <person name="Lee P."/>
            <person name="Lin S."/>
            <person name="Lin Y."/>
            <person name="Liou J."/>
            <person name="Liu S."/>
            <person name="Hsing Y."/>
            <person name="Raghuvanshi S."/>
            <person name="Mohanty A."/>
            <person name="Bharti A.K."/>
            <person name="Gaur A."/>
            <person name="Gupta V."/>
            <person name="Kumar D."/>
            <person name="Ravi V."/>
            <person name="Vij S."/>
            <person name="Kapur A."/>
            <person name="Khurana P."/>
            <person name="Khurana P."/>
            <person name="Khurana J.P."/>
            <person name="Tyagi A.K."/>
            <person name="Gaikwad K."/>
            <person name="Singh A."/>
            <person name="Dalal V."/>
            <person name="Srivastava S."/>
            <person name="Dixit A."/>
            <person name="Pal A.K."/>
            <person name="Ghazi I.A."/>
            <person name="Yadav M."/>
            <person name="Pandit A."/>
            <person name="Bhargava A."/>
            <person name="Sureshbabu K."/>
            <person name="Batra K."/>
            <person name="Sharma T.R."/>
            <person name="Mohapatra T."/>
            <person name="Singh N.K."/>
            <person name="Messing J."/>
            <person name="Nelson A.B."/>
            <person name="Fuks G."/>
            <person name="Kavchok S."/>
            <person name="Keizer G."/>
            <person name="Linton E."/>
            <person name="Llaca V."/>
            <person name="Song R."/>
            <person name="Tanyolac B."/>
            <person name="Young S."/>
            <person name="Ho-Il K."/>
            <person name="Hahn J.H."/>
            <person name="Sangsakoo G."/>
            <person name="Vanavichit A."/>
            <person name="de Mattos Luiz.A.T."/>
            <person name="Zimmer P.D."/>
            <person name="Malone G."/>
            <person name="Dellagostin O."/>
            <person name="de Oliveira A.C."/>
            <person name="Bevan M."/>
            <person name="Bancroft I."/>
            <person name="Minx P."/>
            <person name="Cordum H."/>
            <person name="Wilson R."/>
            <person name="Cheng Z."/>
            <person name="Jin W."/>
            <person name="Jiang J."/>
            <person name="Leong S.A."/>
            <person name="Iwama H."/>
            <person name="Gojobori T."/>
            <person name="Itoh T."/>
            <person name="Niimura Y."/>
            <person name="Fujii Y."/>
            <person name="Habara T."/>
            <person name="Sakai H."/>
            <person name="Sato Y."/>
            <person name="Wilson G."/>
            <person name="Kumar K."/>
            <person name="McCouch S."/>
            <person name="Juretic N."/>
            <person name="Hoen D."/>
            <person name="Wright S."/>
            <person name="Bruskiewich R."/>
            <person name="Bureau T."/>
            <person name="Miyao A."/>
            <person name="Hirochika H."/>
            <person name="Nishikawa T."/>
            <person name="Kadowaki K."/>
            <person name="Sugiura M."/>
            <person name="Burr B."/>
            <person name="Sasaki T."/>
        </authorList>
    </citation>
    <scope>NUCLEOTIDE SEQUENCE [LARGE SCALE GENOMIC DNA]</scope>
    <source>
        <strain evidence="4">cv. Nipponbare</strain>
    </source>
</reference>
<feature type="chain" id="PRO_5006056963" evidence="2">
    <location>
        <begin position="21"/>
        <end position="74"/>
    </location>
</feature>
<gene>
    <name evidence="3" type="ordered locus">Os07g0276601</name>
    <name evidence="3" type="ORF">OSNPB_070276601</name>
</gene>
<dbReference type="AlphaFoldDB" id="A0A0P0X4H3"/>
<evidence type="ECO:0000256" key="1">
    <source>
        <dbReference type="SAM" id="MobiDB-lite"/>
    </source>
</evidence>
<evidence type="ECO:0000256" key="2">
    <source>
        <dbReference type="SAM" id="SignalP"/>
    </source>
</evidence>
<dbReference type="EMBL" id="AP014963">
    <property type="protein sequence ID" value="BAT00973.1"/>
    <property type="molecule type" value="Genomic_DNA"/>
</dbReference>
<dbReference type="Proteomes" id="UP000059680">
    <property type="component" value="Chromosome 7"/>
</dbReference>
<keyword evidence="4" id="KW-1185">Reference proteome</keyword>
<organism evidence="3 4">
    <name type="scientific">Oryza sativa subsp. japonica</name>
    <name type="common">Rice</name>
    <dbReference type="NCBI Taxonomy" id="39947"/>
    <lineage>
        <taxon>Eukaryota</taxon>
        <taxon>Viridiplantae</taxon>
        <taxon>Streptophyta</taxon>
        <taxon>Embryophyta</taxon>
        <taxon>Tracheophyta</taxon>
        <taxon>Spermatophyta</taxon>
        <taxon>Magnoliopsida</taxon>
        <taxon>Liliopsida</taxon>
        <taxon>Poales</taxon>
        <taxon>Poaceae</taxon>
        <taxon>BOP clade</taxon>
        <taxon>Oryzoideae</taxon>
        <taxon>Oryzeae</taxon>
        <taxon>Oryzinae</taxon>
        <taxon>Oryza</taxon>
        <taxon>Oryza sativa</taxon>
    </lineage>
</organism>
<feature type="signal peptide" evidence="2">
    <location>
        <begin position="1"/>
        <end position="20"/>
    </location>
</feature>
<feature type="compositionally biased region" description="Polar residues" evidence="1">
    <location>
        <begin position="48"/>
        <end position="60"/>
    </location>
</feature>
<reference evidence="3 4" key="2">
    <citation type="journal article" date="2013" name="Plant Cell Physiol.">
        <title>Rice Annotation Project Database (RAP-DB): an integrative and interactive database for rice genomics.</title>
        <authorList>
            <person name="Sakai H."/>
            <person name="Lee S.S."/>
            <person name="Tanaka T."/>
            <person name="Numa H."/>
            <person name="Kim J."/>
            <person name="Kawahara Y."/>
            <person name="Wakimoto H."/>
            <person name="Yang C.C."/>
            <person name="Iwamoto M."/>
            <person name="Abe T."/>
            <person name="Yamada Y."/>
            <person name="Muto A."/>
            <person name="Inokuchi H."/>
            <person name="Ikemura T."/>
            <person name="Matsumoto T."/>
            <person name="Sasaki T."/>
            <person name="Itoh T."/>
        </authorList>
    </citation>
    <scope>NUCLEOTIDE SEQUENCE [LARGE SCALE GENOMIC DNA]</scope>
    <source>
        <strain evidence="4">cv. Nipponbare</strain>
    </source>
</reference>
<dbReference type="InParanoid" id="A0A0P0X4H3"/>
<keyword evidence="2" id="KW-0732">Signal</keyword>
<accession>A0A0P0X4H3</accession>
<evidence type="ECO:0000313" key="3">
    <source>
        <dbReference type="EMBL" id="BAT00973.1"/>
    </source>
</evidence>
<reference evidence="3 4" key="3">
    <citation type="journal article" date="2013" name="Rice">
        <title>Improvement of the Oryza sativa Nipponbare reference genome using next generation sequence and optical map data.</title>
        <authorList>
            <person name="Kawahara Y."/>
            <person name="de la Bastide M."/>
            <person name="Hamilton J.P."/>
            <person name="Kanamori H."/>
            <person name="McCombie W.R."/>
            <person name="Ouyang S."/>
            <person name="Schwartz D.C."/>
            <person name="Tanaka T."/>
            <person name="Wu J."/>
            <person name="Zhou S."/>
            <person name="Childs K.L."/>
            <person name="Davidson R.M."/>
            <person name="Lin H."/>
            <person name="Quesada-Ocampo L."/>
            <person name="Vaillancourt B."/>
            <person name="Sakai H."/>
            <person name="Lee S.S."/>
            <person name="Kim J."/>
            <person name="Numa H."/>
            <person name="Itoh T."/>
            <person name="Buell C.R."/>
            <person name="Matsumoto T."/>
        </authorList>
    </citation>
    <scope>NUCLEOTIDE SEQUENCE [LARGE SCALE GENOMIC DNA]</scope>
    <source>
        <strain evidence="4">cv. Nipponbare</strain>
    </source>
</reference>
<protein>
    <submittedName>
        <fullName evidence="3">Os07g0276601 protein</fullName>
    </submittedName>
</protein>
<proteinExistence type="predicted"/>
<dbReference type="PaxDb" id="39947-A0A0P0X4H3"/>
<feature type="region of interest" description="Disordered" evidence="1">
    <location>
        <begin position="48"/>
        <end position="74"/>
    </location>
</feature>
<sequence>MEITSRVVRVLLVSVAECAALLVTTTDEGVLQHGGASGCDLDAAGYTTNVASPTPSPSTRTQHRRRAARGQEQG</sequence>
<name>A0A0P0X4H3_ORYSJ</name>